<name>A0A8J1XMQ5_OWEFU</name>
<proteinExistence type="inferred from homology"/>
<dbReference type="Gene3D" id="2.30.29.30">
    <property type="entry name" value="Pleckstrin-homology domain (PH domain)/Phosphotyrosine-binding domain (PTB)"/>
    <property type="match status" value="1"/>
</dbReference>
<accession>A0A8J1XMQ5</accession>
<keyword evidence="3 7" id="KW-0813">Transport</keyword>
<evidence type="ECO:0000256" key="3">
    <source>
        <dbReference type="ARBA" id="ARBA00022448"/>
    </source>
</evidence>
<keyword evidence="9" id="KW-1185">Reference proteome</keyword>
<comment type="function">
    <text evidence="7">Component of the ESCRT-II complex (endosomal sorting complex required for transport II), which is required for multivesicular body (MVB) formation and sorting of endosomal cargo proteins into MVBs.</text>
</comment>
<dbReference type="Gene3D" id="1.10.10.10">
    <property type="entry name" value="Winged helix-like DNA-binding domain superfamily/Winged helix DNA-binding domain"/>
    <property type="match status" value="2"/>
</dbReference>
<dbReference type="InterPro" id="IPR036390">
    <property type="entry name" value="WH_DNA-bd_sf"/>
</dbReference>
<evidence type="ECO:0000256" key="4">
    <source>
        <dbReference type="ARBA" id="ARBA00022490"/>
    </source>
</evidence>
<dbReference type="SUPFAM" id="SSF50729">
    <property type="entry name" value="PH domain-like"/>
    <property type="match status" value="1"/>
</dbReference>
<dbReference type="FunFam" id="1.10.10.10:FF:000170">
    <property type="entry name" value="Vacuolar protein-sorting-associated protein 36"/>
    <property type="match status" value="1"/>
</dbReference>
<comment type="caution">
    <text evidence="8">The sequence shown here is derived from an EMBL/GenBank/DDBJ whole genome shotgun (WGS) entry which is preliminary data.</text>
</comment>
<evidence type="ECO:0000256" key="5">
    <source>
        <dbReference type="ARBA" id="ARBA00022927"/>
    </source>
</evidence>
<dbReference type="OrthoDB" id="271448at2759"/>
<dbReference type="Pfam" id="PF11605">
    <property type="entry name" value="Vps36_ESCRT-II"/>
    <property type="match status" value="1"/>
</dbReference>
<dbReference type="GO" id="GO:0043328">
    <property type="term" value="P:protein transport to vacuole involved in ubiquitin-dependent protein catabolic process via the multivesicular body sorting pathway"/>
    <property type="evidence" value="ECO:0007669"/>
    <property type="project" value="UniProtKB-UniRule"/>
</dbReference>
<dbReference type="GO" id="GO:0043130">
    <property type="term" value="F:ubiquitin binding"/>
    <property type="evidence" value="ECO:0007669"/>
    <property type="project" value="UniProtKB-UniRule"/>
</dbReference>
<dbReference type="SUPFAM" id="SSF46785">
    <property type="entry name" value="Winged helix' DNA-binding domain"/>
    <property type="match status" value="2"/>
</dbReference>
<dbReference type="InterPro" id="IPR040608">
    <property type="entry name" value="Snf8/Vps36"/>
</dbReference>
<dbReference type="AlphaFoldDB" id="A0A8J1XMQ5"/>
<dbReference type="GO" id="GO:0000814">
    <property type="term" value="C:ESCRT II complex"/>
    <property type="evidence" value="ECO:0007669"/>
    <property type="project" value="UniProtKB-UniRule"/>
</dbReference>
<dbReference type="InterPro" id="IPR037855">
    <property type="entry name" value="Vps36"/>
</dbReference>
<gene>
    <name evidence="8" type="ORF">OFUS_LOCUS5223</name>
</gene>
<dbReference type="PANTHER" id="PTHR13128">
    <property type="entry name" value="VACUOLAR PROTEIN-SORTING-ASSOCIATED PROTEIN 36"/>
    <property type="match status" value="1"/>
</dbReference>
<keyword evidence="5 7" id="KW-0653">Protein transport</keyword>
<dbReference type="GO" id="GO:0031902">
    <property type="term" value="C:late endosome membrane"/>
    <property type="evidence" value="ECO:0007669"/>
    <property type="project" value="UniProtKB-UniRule"/>
</dbReference>
<dbReference type="InterPro" id="IPR021648">
    <property type="entry name" value="GLUE_dom"/>
</dbReference>
<comment type="subcellular location">
    <subcellularLocation>
        <location evidence="7">Cytoplasm</location>
    </subcellularLocation>
    <subcellularLocation>
        <location evidence="7">Endosome</location>
    </subcellularLocation>
</comment>
<dbReference type="InterPro" id="IPR036388">
    <property type="entry name" value="WH-like_DNA-bd_sf"/>
</dbReference>
<dbReference type="Pfam" id="PF04157">
    <property type="entry name" value="EAP30"/>
    <property type="match status" value="1"/>
</dbReference>
<reference evidence="8" key="1">
    <citation type="submission" date="2022-03" db="EMBL/GenBank/DDBJ databases">
        <authorList>
            <person name="Martin C."/>
        </authorList>
    </citation>
    <scope>NUCLEOTIDE SEQUENCE</scope>
</reference>
<evidence type="ECO:0000313" key="8">
    <source>
        <dbReference type="EMBL" id="CAH1778287.1"/>
    </source>
</evidence>
<protein>
    <recommendedName>
        <fullName evidence="2 7">Vacuolar protein-sorting-associated protein 36</fullName>
    </recommendedName>
    <alternativeName>
        <fullName evidence="6 7">ESCRT-II complex subunit VPS36</fullName>
    </alternativeName>
</protein>
<dbReference type="InterPro" id="IPR011993">
    <property type="entry name" value="PH-like_dom_sf"/>
</dbReference>
<comment type="subunit">
    <text evidence="7">Component of the endosomal sorting complex required for transport II (ESCRT-II).</text>
</comment>
<dbReference type="EMBL" id="CAIIXF020000002">
    <property type="protein sequence ID" value="CAH1778287.1"/>
    <property type="molecule type" value="Genomic_DNA"/>
</dbReference>
<dbReference type="Proteomes" id="UP000749559">
    <property type="component" value="Unassembled WGS sequence"/>
</dbReference>
<dbReference type="Gene3D" id="6.10.140.260">
    <property type="match status" value="1"/>
</dbReference>
<dbReference type="PANTHER" id="PTHR13128:SF12">
    <property type="entry name" value="VACUOLAR PROTEIN-SORTING-ASSOCIATED PROTEIN 36"/>
    <property type="match status" value="1"/>
</dbReference>
<dbReference type="GO" id="GO:0032266">
    <property type="term" value="F:phosphatidylinositol-3-phosphate binding"/>
    <property type="evidence" value="ECO:0007669"/>
    <property type="project" value="UniProtKB-UniRule"/>
</dbReference>
<evidence type="ECO:0000256" key="7">
    <source>
        <dbReference type="RuleBase" id="RU367095"/>
    </source>
</evidence>
<dbReference type="PROSITE" id="PS51495">
    <property type="entry name" value="GLUE"/>
    <property type="match status" value="1"/>
</dbReference>
<evidence type="ECO:0000256" key="2">
    <source>
        <dbReference type="ARBA" id="ARBA00017953"/>
    </source>
</evidence>
<sequence>MDRFSWSDGHLATHEVFVTQQSGVKLYDGEDKTNFNNGTIVLSSHNLMWRDHVDQKCVISLSLAQVVFLEESSSGLGRSAKIIVHLSAPPSTKVPGPVSSSQNNYIRLSFTDGGQVEFFRCFTEELARRRWEHTPTLQPLTAGRAQSGTQPRRAGIVGIERKIQQKHETTDKNISVAFEDLSKLMVKAKEMVSLSKTIANKITDKQGAISEDETVKFKSYLLSMGIPDPVTRETHGTGDGYYRELAKQLSHNLEQQLKDCGGMMTLSDVYCRTNRARGMELLSPEDLINACNLLEELKLPIRFRVFDSGVMVLHLLSHSEAEVINQTTQFVEENTKLTAEELAQLVGVSVVLAKERLLSSEKAGKLCRDETVEALRFYPNLFLTKT</sequence>
<dbReference type="FunFam" id="1.10.10.10:FF:000416">
    <property type="entry name" value="Vacuolar protein-sorting-associated protein 36"/>
    <property type="match status" value="1"/>
</dbReference>
<keyword evidence="7" id="KW-0967">Endosome</keyword>
<evidence type="ECO:0000313" key="9">
    <source>
        <dbReference type="Proteomes" id="UP000749559"/>
    </source>
</evidence>
<evidence type="ECO:0000256" key="1">
    <source>
        <dbReference type="ARBA" id="ARBA00009697"/>
    </source>
</evidence>
<evidence type="ECO:0000256" key="6">
    <source>
        <dbReference type="ARBA" id="ARBA00030114"/>
    </source>
</evidence>
<comment type="similarity">
    <text evidence="1 7">Belongs to the VPS36 family.</text>
</comment>
<keyword evidence="4 7" id="KW-0963">Cytoplasm</keyword>
<organism evidence="8 9">
    <name type="scientific">Owenia fusiformis</name>
    <name type="common">Polychaete worm</name>
    <dbReference type="NCBI Taxonomy" id="6347"/>
    <lineage>
        <taxon>Eukaryota</taxon>
        <taxon>Metazoa</taxon>
        <taxon>Spiralia</taxon>
        <taxon>Lophotrochozoa</taxon>
        <taxon>Annelida</taxon>
        <taxon>Polychaeta</taxon>
        <taxon>Sedentaria</taxon>
        <taxon>Canalipalpata</taxon>
        <taxon>Sabellida</taxon>
        <taxon>Oweniida</taxon>
        <taxon>Oweniidae</taxon>
        <taxon>Owenia</taxon>
    </lineage>
</organism>